<name>A0A7G5GZ29_9BACT</name>
<organism evidence="1 2">
    <name type="scientific">Spirosoma foliorum</name>
    <dbReference type="NCBI Taxonomy" id="2710596"/>
    <lineage>
        <taxon>Bacteria</taxon>
        <taxon>Pseudomonadati</taxon>
        <taxon>Bacteroidota</taxon>
        <taxon>Cytophagia</taxon>
        <taxon>Cytophagales</taxon>
        <taxon>Cytophagaceae</taxon>
        <taxon>Spirosoma</taxon>
    </lineage>
</organism>
<sequence length="611" mass="65501">MAQSVDTQPLSVTSICAGSQLDVSANRAGVTSDFSVELSSDGAIYSAIPSTPVSTSGSTEVTYRATIPANIAAGSNYRIRVVSSNSTVFSTPSATVLTIRAKPAIPKVDSLILDCQYISPSASVYSFIYTEVMPNATSTLYNENLSVQQVIQGTAMVGSTSYTTFQISKTGYFSAKYVYPVKDLTFYLTQSVNDCESDRAKTVVRLLYRPVTGPVPVNAKSVEVPFHLPNTYYGSLAYCQGEKASPLSVNGYAAPPENYIVSSRLLPDNQFSTSAVTPNTNSPSSQVYEFALQPIDSKKGCANYGQLNTQLTVRVKAKPEPVLAPAEIVVCEKPNGSSSPFMGVSLTVTSPIAVSKLYNKDGSIPYNDSSVQDYYIIVKGSPGTTFYYATQLVDGCESDKQEIKVIVKPHAPEVSPINIYSTGGEKWGAISYNQGDKAVSLREYGLQPLPDNVVVYYLRESGDLAFTGLTDVINANSSGGTTDPVIPKTDKPGKAVVTFRTSLEGCSGSIYNQGHLVVTVNPALGIEDQSLANSVDIYPVPAVTNLTVHIRGLEAAQPAVLELADMTGCLIRRQETRQTISSLSLESYPPGTYILTIQVADRRASKRIVKL</sequence>
<dbReference type="Proteomes" id="UP000515369">
    <property type="component" value="Chromosome"/>
</dbReference>
<protein>
    <submittedName>
        <fullName evidence="1">T9SS type A sorting domain-containing protein</fullName>
    </submittedName>
</protein>
<accession>A0A7G5GZ29</accession>
<evidence type="ECO:0000313" key="2">
    <source>
        <dbReference type="Proteomes" id="UP000515369"/>
    </source>
</evidence>
<dbReference type="InterPro" id="IPR026444">
    <property type="entry name" value="Secre_tail"/>
</dbReference>
<keyword evidence="2" id="KW-1185">Reference proteome</keyword>
<gene>
    <name evidence="1" type="ORF">H3H32_03965</name>
</gene>
<dbReference type="RefSeq" id="WP_182461377.1">
    <property type="nucleotide sequence ID" value="NZ_CP059732.1"/>
</dbReference>
<dbReference type="AlphaFoldDB" id="A0A7G5GZ29"/>
<reference evidence="1 2" key="1">
    <citation type="submission" date="2020-07" db="EMBL/GenBank/DDBJ databases">
        <title>Spirosoma foliorum sp. nov., isolated from the leaves on the Nejang mountain Korea, Republic of.</title>
        <authorList>
            <person name="Ho H."/>
            <person name="Lee Y.-J."/>
            <person name="Nurcahyanto D.-A."/>
            <person name="Kim S.-G."/>
        </authorList>
    </citation>
    <scope>NUCLEOTIDE SEQUENCE [LARGE SCALE GENOMIC DNA]</scope>
    <source>
        <strain evidence="1 2">PL0136</strain>
    </source>
</reference>
<dbReference type="NCBIfam" id="TIGR04183">
    <property type="entry name" value="Por_Secre_tail"/>
    <property type="match status" value="1"/>
</dbReference>
<dbReference type="EMBL" id="CP059732">
    <property type="protein sequence ID" value="QMW04121.1"/>
    <property type="molecule type" value="Genomic_DNA"/>
</dbReference>
<dbReference type="KEGG" id="sfol:H3H32_03965"/>
<evidence type="ECO:0000313" key="1">
    <source>
        <dbReference type="EMBL" id="QMW04121.1"/>
    </source>
</evidence>
<proteinExistence type="predicted"/>